<evidence type="ECO:0000256" key="1">
    <source>
        <dbReference type="SAM" id="MobiDB-lite"/>
    </source>
</evidence>
<keyword evidence="3" id="KW-1185">Reference proteome</keyword>
<name>A0A8H5LKU5_9AGAR</name>
<dbReference type="EMBL" id="JAACJO010000003">
    <property type="protein sequence ID" value="KAF5360803.1"/>
    <property type="molecule type" value="Genomic_DNA"/>
</dbReference>
<feature type="region of interest" description="Disordered" evidence="1">
    <location>
        <begin position="1"/>
        <end position="61"/>
    </location>
</feature>
<evidence type="ECO:0000313" key="2">
    <source>
        <dbReference type="EMBL" id="KAF5360803.1"/>
    </source>
</evidence>
<reference evidence="2 3" key="1">
    <citation type="journal article" date="2020" name="ISME J.">
        <title>Uncovering the hidden diversity of litter-decomposition mechanisms in mushroom-forming fungi.</title>
        <authorList>
            <person name="Floudas D."/>
            <person name="Bentzer J."/>
            <person name="Ahren D."/>
            <person name="Johansson T."/>
            <person name="Persson P."/>
            <person name="Tunlid A."/>
        </authorList>
    </citation>
    <scope>NUCLEOTIDE SEQUENCE [LARGE SCALE GENOMIC DNA]</scope>
    <source>
        <strain evidence="2 3">CBS 146.42</strain>
    </source>
</reference>
<accession>A0A8H5LKU5</accession>
<dbReference type="AlphaFoldDB" id="A0A8H5LKU5"/>
<dbReference type="Proteomes" id="UP000559027">
    <property type="component" value="Unassembled WGS sequence"/>
</dbReference>
<evidence type="ECO:0000313" key="3">
    <source>
        <dbReference type="Proteomes" id="UP000559027"/>
    </source>
</evidence>
<sequence length="311" mass="34114">MAAYYPAPRHHAPPVPASPVPYLPSPRRRPSIHLTDSPTYIFPHPSSAPPSPNPSHSSHISEQSDISLSVISFSELGSLENSPLLTQPEHPLFLRQPLSSSESPLDSWPDAQGHIWKLRKRPRLDPIPFDPAVITFNNDEVKQGVLSGNLKTIPPHSFNLPTAGVYLIPLNRAQQSPVLQQPLLPRSIPLLSFFSSLLSVDGSTLDLLTLPPPSDSILFPNERCLGADAGNDVEMPTEKYGLERLFSAIQAEKGCQNTRRGLLSLNDIPVGEFCVVPLPDLWFAVTKFMSSGRRFLHQVSGRLVQAVQTSG</sequence>
<proteinExistence type="predicted"/>
<gene>
    <name evidence="2" type="ORF">D9756_004905</name>
</gene>
<feature type="compositionally biased region" description="Pro residues" evidence="1">
    <location>
        <begin position="13"/>
        <end position="24"/>
    </location>
</feature>
<organism evidence="2 3">
    <name type="scientific">Leucocoprinus leucothites</name>
    <dbReference type="NCBI Taxonomy" id="201217"/>
    <lineage>
        <taxon>Eukaryota</taxon>
        <taxon>Fungi</taxon>
        <taxon>Dikarya</taxon>
        <taxon>Basidiomycota</taxon>
        <taxon>Agaricomycotina</taxon>
        <taxon>Agaricomycetes</taxon>
        <taxon>Agaricomycetidae</taxon>
        <taxon>Agaricales</taxon>
        <taxon>Agaricineae</taxon>
        <taxon>Agaricaceae</taxon>
        <taxon>Leucocoprinus</taxon>
    </lineage>
</organism>
<comment type="caution">
    <text evidence="2">The sequence shown here is derived from an EMBL/GenBank/DDBJ whole genome shotgun (WGS) entry which is preliminary data.</text>
</comment>
<protein>
    <submittedName>
        <fullName evidence="2">Uncharacterized protein</fullName>
    </submittedName>
</protein>